<comment type="caution">
    <text evidence="1">The sequence shown here is derived from an EMBL/GenBank/DDBJ whole genome shotgun (WGS) entry which is preliminary data.</text>
</comment>
<accession>A0A1T2X8M0</accession>
<evidence type="ECO:0000313" key="1">
    <source>
        <dbReference type="EMBL" id="OPA76200.1"/>
    </source>
</evidence>
<reference evidence="1 2" key="1">
    <citation type="submission" date="2017-01" db="EMBL/GenBank/DDBJ databases">
        <title>Genome analysis of Paenibacillus selenitrireducens ES3-24.</title>
        <authorList>
            <person name="Xu D."/>
            <person name="Yao R."/>
            <person name="Zheng S."/>
        </authorList>
    </citation>
    <scope>NUCLEOTIDE SEQUENCE [LARGE SCALE GENOMIC DNA]</scope>
    <source>
        <strain evidence="1 2">ES3-24</strain>
    </source>
</reference>
<dbReference type="AlphaFoldDB" id="A0A1T2X8M0"/>
<dbReference type="RefSeq" id="WP_078500419.1">
    <property type="nucleotide sequence ID" value="NZ_MSZX01000007.1"/>
</dbReference>
<sequence length="70" mass="7977">MYNSRKKPLEEIPEEITAIWSCTNETCNGWMRDNFAFSSQPTCPQCQSEMVKGEKKLAVLVNTSPNHAKQ</sequence>
<name>A0A1T2X8M0_9BACL</name>
<proteinExistence type="predicted"/>
<dbReference type="Proteomes" id="UP000190188">
    <property type="component" value="Unassembled WGS sequence"/>
</dbReference>
<dbReference type="OrthoDB" id="1955171at2"/>
<dbReference type="Pfam" id="PF14169">
    <property type="entry name" value="YdjO"/>
    <property type="match status" value="1"/>
</dbReference>
<dbReference type="STRING" id="1324314.BVG16_18505"/>
<dbReference type="EMBL" id="MSZX01000007">
    <property type="protein sequence ID" value="OPA76200.1"/>
    <property type="molecule type" value="Genomic_DNA"/>
</dbReference>
<dbReference type="InterPro" id="IPR025916">
    <property type="entry name" value="YdjO"/>
</dbReference>
<protein>
    <recommendedName>
        <fullName evidence="3">Cold-shock protein</fullName>
    </recommendedName>
</protein>
<evidence type="ECO:0008006" key="3">
    <source>
        <dbReference type="Google" id="ProtNLM"/>
    </source>
</evidence>
<keyword evidence="2" id="KW-1185">Reference proteome</keyword>
<gene>
    <name evidence="1" type="ORF">BVG16_18505</name>
</gene>
<organism evidence="1 2">
    <name type="scientific">Paenibacillus selenitireducens</name>
    <dbReference type="NCBI Taxonomy" id="1324314"/>
    <lineage>
        <taxon>Bacteria</taxon>
        <taxon>Bacillati</taxon>
        <taxon>Bacillota</taxon>
        <taxon>Bacilli</taxon>
        <taxon>Bacillales</taxon>
        <taxon>Paenibacillaceae</taxon>
        <taxon>Paenibacillus</taxon>
    </lineage>
</organism>
<evidence type="ECO:0000313" key="2">
    <source>
        <dbReference type="Proteomes" id="UP000190188"/>
    </source>
</evidence>